<dbReference type="AlphaFoldDB" id="A0A2U1NIR1"/>
<dbReference type="Proteomes" id="UP000245207">
    <property type="component" value="Unassembled WGS sequence"/>
</dbReference>
<gene>
    <name evidence="2" type="ORF">CTI12_AA091980</name>
</gene>
<sequence>MDEDEIDPLETFMNSLVISKLHKPSAKVSVLDQNSSYAKKDDKFQEYGCKKTVGKSLGRIISGEDSDSECSGFEKDEDPLEDKKMFKTFKEVMVQEFDMSDMGLNHVASRDQVYHALKLNIISSLIIIFIIFGHIIILSLLHKNNNFKAHHQL</sequence>
<name>A0A2U1NIR1_ARTAN</name>
<comment type="caution">
    <text evidence="2">The sequence shown here is derived from an EMBL/GenBank/DDBJ whole genome shotgun (WGS) entry which is preliminary data.</text>
</comment>
<dbReference type="STRING" id="35608.A0A2U1NIR1"/>
<evidence type="ECO:0000313" key="2">
    <source>
        <dbReference type="EMBL" id="PWA73361.1"/>
    </source>
</evidence>
<protein>
    <submittedName>
        <fullName evidence="2">DEAD-box ATP-dependent RNA helicase 42</fullName>
    </submittedName>
</protein>
<evidence type="ECO:0000313" key="3">
    <source>
        <dbReference type="Proteomes" id="UP000245207"/>
    </source>
</evidence>
<organism evidence="2 3">
    <name type="scientific">Artemisia annua</name>
    <name type="common">Sweet wormwood</name>
    <dbReference type="NCBI Taxonomy" id="35608"/>
    <lineage>
        <taxon>Eukaryota</taxon>
        <taxon>Viridiplantae</taxon>
        <taxon>Streptophyta</taxon>
        <taxon>Embryophyta</taxon>
        <taxon>Tracheophyta</taxon>
        <taxon>Spermatophyta</taxon>
        <taxon>Magnoliopsida</taxon>
        <taxon>eudicotyledons</taxon>
        <taxon>Gunneridae</taxon>
        <taxon>Pentapetalae</taxon>
        <taxon>asterids</taxon>
        <taxon>campanulids</taxon>
        <taxon>Asterales</taxon>
        <taxon>Asteraceae</taxon>
        <taxon>Asteroideae</taxon>
        <taxon>Anthemideae</taxon>
        <taxon>Artemisiinae</taxon>
        <taxon>Artemisia</taxon>
    </lineage>
</organism>
<keyword evidence="1" id="KW-0472">Membrane</keyword>
<keyword evidence="3" id="KW-1185">Reference proteome</keyword>
<feature type="transmembrane region" description="Helical" evidence="1">
    <location>
        <begin position="121"/>
        <end position="141"/>
    </location>
</feature>
<proteinExistence type="predicted"/>
<keyword evidence="2" id="KW-0067">ATP-binding</keyword>
<keyword evidence="1" id="KW-0812">Transmembrane</keyword>
<evidence type="ECO:0000256" key="1">
    <source>
        <dbReference type="SAM" id="Phobius"/>
    </source>
</evidence>
<accession>A0A2U1NIR1</accession>
<dbReference type="EMBL" id="PKPP01002749">
    <property type="protein sequence ID" value="PWA73361.1"/>
    <property type="molecule type" value="Genomic_DNA"/>
</dbReference>
<keyword evidence="2" id="KW-0378">Hydrolase</keyword>
<keyword evidence="2" id="KW-0547">Nucleotide-binding</keyword>
<reference evidence="2 3" key="1">
    <citation type="journal article" date="2018" name="Mol. Plant">
        <title>The genome of Artemisia annua provides insight into the evolution of Asteraceae family and artemisinin biosynthesis.</title>
        <authorList>
            <person name="Shen Q."/>
            <person name="Zhang L."/>
            <person name="Liao Z."/>
            <person name="Wang S."/>
            <person name="Yan T."/>
            <person name="Shi P."/>
            <person name="Liu M."/>
            <person name="Fu X."/>
            <person name="Pan Q."/>
            <person name="Wang Y."/>
            <person name="Lv Z."/>
            <person name="Lu X."/>
            <person name="Zhang F."/>
            <person name="Jiang W."/>
            <person name="Ma Y."/>
            <person name="Chen M."/>
            <person name="Hao X."/>
            <person name="Li L."/>
            <person name="Tang Y."/>
            <person name="Lv G."/>
            <person name="Zhou Y."/>
            <person name="Sun X."/>
            <person name="Brodelius P.E."/>
            <person name="Rose J.K.C."/>
            <person name="Tang K."/>
        </authorList>
    </citation>
    <scope>NUCLEOTIDE SEQUENCE [LARGE SCALE GENOMIC DNA]</scope>
    <source>
        <strain evidence="3">cv. Huhao1</strain>
        <tissue evidence="2">Leaf</tissue>
    </source>
</reference>
<keyword evidence="1" id="KW-1133">Transmembrane helix</keyword>
<dbReference type="GO" id="GO:0004386">
    <property type="term" value="F:helicase activity"/>
    <property type="evidence" value="ECO:0007669"/>
    <property type="project" value="UniProtKB-KW"/>
</dbReference>
<keyword evidence="2" id="KW-0347">Helicase</keyword>